<evidence type="ECO:0000313" key="1">
    <source>
        <dbReference type="EMBL" id="KAK6633623.1"/>
    </source>
</evidence>
<comment type="caution">
    <text evidence="1">The sequence shown here is derived from an EMBL/GenBank/DDBJ whole genome shotgun (WGS) entry which is preliminary data.</text>
</comment>
<protein>
    <submittedName>
        <fullName evidence="1">Uncharacterized protein</fullName>
    </submittedName>
</protein>
<keyword evidence="2" id="KW-1185">Reference proteome</keyword>
<evidence type="ECO:0000313" key="2">
    <source>
        <dbReference type="Proteomes" id="UP001359485"/>
    </source>
</evidence>
<accession>A0ABR1B284</accession>
<gene>
    <name evidence="1" type="ORF">RUM44_004230</name>
</gene>
<sequence length="67" mass="7656">MRFDSETVFSGSLEGVLRSLLVLRLHAAAFEEREQRAPFFESIHGVNQNFHSRWISDPGLVVPTRVD</sequence>
<reference evidence="1 2" key="1">
    <citation type="submission" date="2023-09" db="EMBL/GenBank/DDBJ databases">
        <title>Genomes of two closely related lineages of the louse Polyplax serrata with different host specificities.</title>
        <authorList>
            <person name="Martinu J."/>
            <person name="Tarabai H."/>
            <person name="Stefka J."/>
            <person name="Hypsa V."/>
        </authorList>
    </citation>
    <scope>NUCLEOTIDE SEQUENCE [LARGE SCALE GENOMIC DNA]</scope>
    <source>
        <strain evidence="1">98ZLc_SE</strain>
    </source>
</reference>
<dbReference type="EMBL" id="JAWJWF010000004">
    <property type="protein sequence ID" value="KAK6633623.1"/>
    <property type="molecule type" value="Genomic_DNA"/>
</dbReference>
<name>A0ABR1B284_POLSC</name>
<dbReference type="Proteomes" id="UP001359485">
    <property type="component" value="Unassembled WGS sequence"/>
</dbReference>
<organism evidence="1 2">
    <name type="scientific">Polyplax serrata</name>
    <name type="common">Common mouse louse</name>
    <dbReference type="NCBI Taxonomy" id="468196"/>
    <lineage>
        <taxon>Eukaryota</taxon>
        <taxon>Metazoa</taxon>
        <taxon>Ecdysozoa</taxon>
        <taxon>Arthropoda</taxon>
        <taxon>Hexapoda</taxon>
        <taxon>Insecta</taxon>
        <taxon>Pterygota</taxon>
        <taxon>Neoptera</taxon>
        <taxon>Paraneoptera</taxon>
        <taxon>Psocodea</taxon>
        <taxon>Troctomorpha</taxon>
        <taxon>Phthiraptera</taxon>
        <taxon>Anoplura</taxon>
        <taxon>Polyplacidae</taxon>
        <taxon>Polyplax</taxon>
    </lineage>
</organism>
<proteinExistence type="predicted"/>